<accession>A0AAW8DME0</accession>
<dbReference type="GO" id="GO:0016853">
    <property type="term" value="F:isomerase activity"/>
    <property type="evidence" value="ECO:0007669"/>
    <property type="project" value="UniProtKB-KW"/>
</dbReference>
<feature type="domain" description="SnoaL-like" evidence="1">
    <location>
        <begin position="17"/>
        <end position="127"/>
    </location>
</feature>
<sequence>MTTTEQDKEAIIAIVREMAASMTGAQSTRHWASDVLWFDIPPFASRGVPPARKLFDDTFANFESCNVEILELDAKVNGDMGIVCTVQSTNIVLKNGSTKHVMARQTDCFERRENRWELIHQHASVPAGGAWDGKITTA</sequence>
<dbReference type="InterPro" id="IPR032710">
    <property type="entry name" value="NTF2-like_dom_sf"/>
</dbReference>
<organism evidence="2 5">
    <name type="scientific">Arthrobacter bambusae</name>
    <dbReference type="NCBI Taxonomy" id="1338426"/>
    <lineage>
        <taxon>Bacteria</taxon>
        <taxon>Bacillati</taxon>
        <taxon>Actinomycetota</taxon>
        <taxon>Actinomycetes</taxon>
        <taxon>Micrococcales</taxon>
        <taxon>Micrococcaceae</taxon>
        <taxon>Arthrobacter</taxon>
    </lineage>
</organism>
<dbReference type="Gene3D" id="3.10.450.50">
    <property type="match status" value="1"/>
</dbReference>
<comment type="caution">
    <text evidence="2">The sequence shown here is derived from an EMBL/GenBank/DDBJ whole genome shotgun (WGS) entry which is preliminary data.</text>
</comment>
<dbReference type="Pfam" id="PF13474">
    <property type="entry name" value="SnoaL_3"/>
    <property type="match status" value="1"/>
</dbReference>
<evidence type="ECO:0000313" key="2">
    <source>
        <dbReference type="EMBL" id="MDP9907495.1"/>
    </source>
</evidence>
<dbReference type="RefSeq" id="WP_306964197.1">
    <property type="nucleotide sequence ID" value="NZ_JAUSRG010000022.1"/>
</dbReference>
<evidence type="ECO:0000313" key="4">
    <source>
        <dbReference type="Proteomes" id="UP001230951"/>
    </source>
</evidence>
<dbReference type="SUPFAM" id="SSF54427">
    <property type="entry name" value="NTF2-like"/>
    <property type="match status" value="1"/>
</dbReference>
<gene>
    <name evidence="2" type="ORF">J2S90_004489</name>
    <name evidence="3" type="ORF">J2S93_004571</name>
</gene>
<evidence type="ECO:0000259" key="1">
    <source>
        <dbReference type="Pfam" id="PF13474"/>
    </source>
</evidence>
<keyword evidence="4" id="KW-1185">Reference proteome</keyword>
<dbReference type="AlphaFoldDB" id="A0AAW8DME0"/>
<dbReference type="Proteomes" id="UP001242995">
    <property type="component" value="Unassembled WGS sequence"/>
</dbReference>
<evidence type="ECO:0000313" key="5">
    <source>
        <dbReference type="Proteomes" id="UP001242995"/>
    </source>
</evidence>
<dbReference type="Proteomes" id="UP001230951">
    <property type="component" value="Unassembled WGS sequence"/>
</dbReference>
<name>A0AAW8DME0_9MICC</name>
<reference evidence="2 4" key="1">
    <citation type="submission" date="2023-07" db="EMBL/GenBank/DDBJ databases">
        <title>Sorghum-associated microbial communities from plants grown in Nebraska, USA.</title>
        <authorList>
            <person name="Schachtman D."/>
        </authorList>
    </citation>
    <scope>NUCLEOTIDE SEQUENCE</scope>
    <source>
        <strain evidence="2">DS1006</strain>
        <strain evidence="3 4">DS1016</strain>
    </source>
</reference>
<keyword evidence="2" id="KW-0413">Isomerase</keyword>
<dbReference type="InterPro" id="IPR037401">
    <property type="entry name" value="SnoaL-like"/>
</dbReference>
<dbReference type="EMBL" id="JAUSTF010000020">
    <property type="protein sequence ID" value="MDQ0183112.1"/>
    <property type="molecule type" value="Genomic_DNA"/>
</dbReference>
<dbReference type="EMBL" id="JAUSRG010000022">
    <property type="protein sequence ID" value="MDP9907495.1"/>
    <property type="molecule type" value="Genomic_DNA"/>
</dbReference>
<protein>
    <submittedName>
        <fullName evidence="2">Ketosteroid isomerase-like protein</fullName>
    </submittedName>
</protein>
<evidence type="ECO:0000313" key="3">
    <source>
        <dbReference type="EMBL" id="MDQ0183112.1"/>
    </source>
</evidence>
<proteinExistence type="predicted"/>